<protein>
    <recommendedName>
        <fullName evidence="4">Spermidine synthase</fullName>
    </recommendedName>
</protein>
<feature type="transmembrane region" description="Helical" evidence="1">
    <location>
        <begin position="586"/>
        <end position="608"/>
    </location>
</feature>
<feature type="transmembrane region" description="Helical" evidence="1">
    <location>
        <begin position="145"/>
        <end position="164"/>
    </location>
</feature>
<keyword evidence="1" id="KW-0472">Membrane</keyword>
<dbReference type="OrthoDB" id="127145at2"/>
<feature type="transmembrane region" description="Helical" evidence="1">
    <location>
        <begin position="686"/>
        <end position="712"/>
    </location>
</feature>
<sequence>MTFPSLQAIGKYLGLTLLSGSILALQITFTRIFSLMIWHHFTYMVIGIALLGGGAAGTFLAVRRWEPDKLQRRLGTLSLLFSLSSLSNLIAITTIAIDPLRAAQIGWAIVGLGIYFICLFNTFFTGGLVIAAIFGRWAGAAHRLYFADMLGAGVATMTVLFVIQTIGGPAVIALIGLIGVVAAILLDYQAKPRQRWLLPVIIGIEMLVLVGLIVRPPTLAVPSSKELGWAMQAQGTGPEFTRWDAVGRVDVMPEIVITEPMIVGAVSSSYLRENRPELPLKLVTIDGTSMTGMYRFDGSDTDLERFRFLDHAVISAAYQLGKERPRTLLIGVGGGLDILLARLYKAQYITAIELNPTIVSLLKDRYADYTGRLAEHPSTELIVAEGRSFLSRTTNQYDIIQGIGLDNLAALSGGAYVLAESYLYTADSLEQALNALTPHGIFSWTRDVNSPPREMLRLTGLAAEALRRIGVSDPAAHIAIIANESGVNATLLVSRSPFQPEQIERLRAWGAANNFTMLHDPFVRLNTPFADYLHAADPRAFERTYPFHIFPVTDDNPFFYNYFRWENLHFDRSYEGRLNRFPIGNLILVTMAFFALGAAVAFIVLPLARYKSDGLRMPGAIPTLAYFSLLGAAYMFIQIVLIQRFTLFIGYPIHATTATIASMLAFAALGSLLFSKRIQTIGGLRLVLLGIAVLTAIYVVALKPLFAAWMHWPDLGRIIASIFIIAPLAVLLGIPFPTGIRQLNARAPGLVVWAWGMNGVFSVLGSVLVIVVSMVSNFTTAMLSGAAGHTLAAMVGGALWKVAVRDPATVSVPANAATDTSVTPVAR</sequence>
<reference evidence="2" key="1">
    <citation type="submission" date="2008-12" db="EMBL/GenBank/DDBJ databases">
        <title>Complete sequence of Chloroflexus aggregans DSM 9485.</title>
        <authorList>
            <consortium name="US DOE Joint Genome Institute"/>
            <person name="Lucas S."/>
            <person name="Copeland A."/>
            <person name="Lapidus A."/>
            <person name="Glavina del Rio T."/>
            <person name="Dalin E."/>
            <person name="Tice H."/>
            <person name="Pitluck S."/>
            <person name="Foster B."/>
            <person name="Larimer F."/>
            <person name="Land M."/>
            <person name="Hauser L."/>
            <person name="Kyrpides N."/>
            <person name="Mikhailova N."/>
            <person name="Bryant D."/>
            <person name="Richardson P."/>
        </authorList>
    </citation>
    <scope>NUCLEOTIDE SEQUENCE</scope>
    <source>
        <strain evidence="2">DSM 9485</strain>
    </source>
</reference>
<evidence type="ECO:0000313" key="3">
    <source>
        <dbReference type="Proteomes" id="UP000002508"/>
    </source>
</evidence>
<feature type="transmembrane region" description="Helical" evidence="1">
    <location>
        <begin position="781"/>
        <end position="800"/>
    </location>
</feature>
<feature type="transmembrane region" description="Helical" evidence="1">
    <location>
        <begin position="12"/>
        <end position="29"/>
    </location>
</feature>
<dbReference type="Gene3D" id="3.40.50.150">
    <property type="entry name" value="Vaccinia Virus protein VP39"/>
    <property type="match status" value="1"/>
</dbReference>
<dbReference type="KEGG" id="cag:Cagg_0793"/>
<dbReference type="RefSeq" id="WP_012616083.1">
    <property type="nucleotide sequence ID" value="NC_011831.1"/>
</dbReference>
<dbReference type="AlphaFoldDB" id="B8G5K6"/>
<feature type="transmembrane region" description="Helical" evidence="1">
    <location>
        <begin position="620"/>
        <end position="641"/>
    </location>
</feature>
<keyword evidence="1" id="KW-0812">Transmembrane</keyword>
<evidence type="ECO:0008006" key="4">
    <source>
        <dbReference type="Google" id="ProtNLM"/>
    </source>
</evidence>
<feature type="transmembrane region" description="Helical" evidence="1">
    <location>
        <begin position="750"/>
        <end position="775"/>
    </location>
</feature>
<name>B8G5K6_CHLAD</name>
<feature type="transmembrane region" description="Helical" evidence="1">
    <location>
        <begin position="41"/>
        <end position="62"/>
    </location>
</feature>
<dbReference type="SUPFAM" id="SSF53335">
    <property type="entry name" value="S-adenosyl-L-methionine-dependent methyltransferases"/>
    <property type="match status" value="1"/>
</dbReference>
<evidence type="ECO:0000313" key="2">
    <source>
        <dbReference type="EMBL" id="ACL23717.1"/>
    </source>
</evidence>
<accession>B8G5K6</accession>
<proteinExistence type="predicted"/>
<feature type="transmembrane region" description="Helical" evidence="1">
    <location>
        <begin position="170"/>
        <end position="189"/>
    </location>
</feature>
<feature type="transmembrane region" description="Helical" evidence="1">
    <location>
        <begin position="718"/>
        <end position="738"/>
    </location>
</feature>
<feature type="transmembrane region" description="Helical" evidence="1">
    <location>
        <begin position="74"/>
        <end position="97"/>
    </location>
</feature>
<dbReference type="HOGENOM" id="CLU_018383_0_0_0"/>
<dbReference type="EMBL" id="CP001337">
    <property type="protein sequence ID" value="ACL23717.1"/>
    <property type="molecule type" value="Genomic_DNA"/>
</dbReference>
<feature type="transmembrane region" description="Helical" evidence="1">
    <location>
        <begin position="196"/>
        <end position="214"/>
    </location>
</feature>
<dbReference type="STRING" id="326427.Cagg_0793"/>
<gene>
    <name evidence="2" type="ordered locus">Cagg_0793</name>
</gene>
<dbReference type="Proteomes" id="UP000002508">
    <property type="component" value="Chromosome"/>
</dbReference>
<dbReference type="eggNOG" id="COG0421">
    <property type="taxonomic scope" value="Bacteria"/>
</dbReference>
<evidence type="ECO:0000256" key="1">
    <source>
        <dbReference type="SAM" id="Phobius"/>
    </source>
</evidence>
<feature type="transmembrane region" description="Helical" evidence="1">
    <location>
        <begin position="653"/>
        <end position="674"/>
    </location>
</feature>
<keyword evidence="3" id="KW-1185">Reference proteome</keyword>
<organism evidence="2 3">
    <name type="scientific">Chloroflexus aggregans (strain MD-66 / DSM 9485)</name>
    <dbReference type="NCBI Taxonomy" id="326427"/>
    <lineage>
        <taxon>Bacteria</taxon>
        <taxon>Bacillati</taxon>
        <taxon>Chloroflexota</taxon>
        <taxon>Chloroflexia</taxon>
        <taxon>Chloroflexales</taxon>
        <taxon>Chloroflexineae</taxon>
        <taxon>Chloroflexaceae</taxon>
        <taxon>Chloroflexus</taxon>
    </lineage>
</organism>
<dbReference type="InterPro" id="IPR029063">
    <property type="entry name" value="SAM-dependent_MTases_sf"/>
</dbReference>
<feature type="transmembrane region" description="Helical" evidence="1">
    <location>
        <begin position="109"/>
        <end position="133"/>
    </location>
</feature>
<keyword evidence="1" id="KW-1133">Transmembrane helix</keyword>